<dbReference type="InterPro" id="IPR006684">
    <property type="entry name" value="YbgC/YbaW"/>
</dbReference>
<dbReference type="SUPFAM" id="SSF54637">
    <property type="entry name" value="Thioesterase/thiol ester dehydrase-isomerase"/>
    <property type="match status" value="1"/>
</dbReference>
<dbReference type="Proteomes" id="UP001560685">
    <property type="component" value="Unassembled WGS sequence"/>
</dbReference>
<name>A0ABV3Z100_9PROT</name>
<protein>
    <submittedName>
        <fullName evidence="3">Thioesterase family protein</fullName>
        <ecNumber evidence="3">3.1.2.-</ecNumber>
    </submittedName>
</protein>
<dbReference type="PIRSF" id="PIRSF003230">
    <property type="entry name" value="YbgC"/>
    <property type="match status" value="1"/>
</dbReference>
<dbReference type="PANTHER" id="PTHR31793:SF27">
    <property type="entry name" value="NOVEL THIOESTERASE SUPERFAMILY DOMAIN AND SAPOSIN A-TYPE DOMAIN CONTAINING PROTEIN (0610012H03RIK)"/>
    <property type="match status" value="1"/>
</dbReference>
<dbReference type="EC" id="3.1.2.-" evidence="3"/>
<dbReference type="InterPro" id="IPR050563">
    <property type="entry name" value="4-hydroxybenzoyl-CoA_TE"/>
</dbReference>
<reference evidence="3 4" key="1">
    <citation type="submission" date="2024-05" db="EMBL/GenBank/DDBJ databases">
        <title>Three bacterial strains, DH-69, EH-24, and ECK-19 isolated from coastal sediments.</title>
        <authorList>
            <person name="Ye Y.-Q."/>
            <person name="Du Z.-J."/>
        </authorList>
    </citation>
    <scope>NUCLEOTIDE SEQUENCE [LARGE SCALE GENOMIC DNA]</scope>
    <source>
        <strain evidence="3 4">ECK-19</strain>
    </source>
</reference>
<evidence type="ECO:0000256" key="1">
    <source>
        <dbReference type="ARBA" id="ARBA00005953"/>
    </source>
</evidence>
<dbReference type="NCBIfam" id="TIGR00051">
    <property type="entry name" value="YbgC/FadM family acyl-CoA thioesterase"/>
    <property type="match status" value="1"/>
</dbReference>
<dbReference type="Gene3D" id="3.10.129.10">
    <property type="entry name" value="Hotdog Thioesterase"/>
    <property type="match status" value="1"/>
</dbReference>
<dbReference type="PANTHER" id="PTHR31793">
    <property type="entry name" value="4-HYDROXYBENZOYL-COA THIOESTERASE FAMILY MEMBER"/>
    <property type="match status" value="1"/>
</dbReference>
<evidence type="ECO:0000256" key="2">
    <source>
        <dbReference type="ARBA" id="ARBA00022801"/>
    </source>
</evidence>
<evidence type="ECO:0000313" key="3">
    <source>
        <dbReference type="EMBL" id="MEX6632464.1"/>
    </source>
</evidence>
<evidence type="ECO:0000313" key="4">
    <source>
        <dbReference type="Proteomes" id="UP001560685"/>
    </source>
</evidence>
<dbReference type="GO" id="GO:0016787">
    <property type="term" value="F:hydrolase activity"/>
    <property type="evidence" value="ECO:0007669"/>
    <property type="project" value="UniProtKB-KW"/>
</dbReference>
<proteinExistence type="inferred from homology"/>
<gene>
    <name evidence="3" type="ORF">ABFZ84_02790</name>
</gene>
<comment type="caution">
    <text evidence="3">The sequence shown here is derived from an EMBL/GenBank/DDBJ whole genome shotgun (WGS) entry which is preliminary data.</text>
</comment>
<dbReference type="EMBL" id="JBEHZE010000001">
    <property type="protein sequence ID" value="MEX6632464.1"/>
    <property type="molecule type" value="Genomic_DNA"/>
</dbReference>
<dbReference type="CDD" id="cd00586">
    <property type="entry name" value="4HBT"/>
    <property type="match status" value="1"/>
</dbReference>
<dbReference type="InterPro" id="IPR029069">
    <property type="entry name" value="HotDog_dom_sf"/>
</dbReference>
<dbReference type="RefSeq" id="WP_369312388.1">
    <property type="nucleotide sequence ID" value="NZ_JBEHZE010000001.1"/>
</dbReference>
<dbReference type="Pfam" id="PF13279">
    <property type="entry name" value="4HBT_2"/>
    <property type="match status" value="1"/>
</dbReference>
<comment type="similarity">
    <text evidence="1">Belongs to the 4-hydroxybenzoyl-CoA thioesterase family.</text>
</comment>
<accession>A0ABV3Z100</accession>
<keyword evidence="4" id="KW-1185">Reference proteome</keyword>
<organism evidence="3 4">
    <name type="scientific">Hyphococcus lacteus</name>
    <dbReference type="NCBI Taxonomy" id="3143536"/>
    <lineage>
        <taxon>Bacteria</taxon>
        <taxon>Pseudomonadati</taxon>
        <taxon>Pseudomonadota</taxon>
        <taxon>Alphaproteobacteria</taxon>
        <taxon>Parvularculales</taxon>
        <taxon>Parvularculaceae</taxon>
        <taxon>Hyphococcus</taxon>
    </lineage>
</organism>
<keyword evidence="2 3" id="KW-0378">Hydrolase</keyword>
<sequence length="141" mass="15873">MQNKSDFALLHPLRVRWAECDAQGIVFNVNYFLFIDVAMTEWLRALGIMGSDTAEFFTVHAEADYRASAKFDDMLDIGVRCVSFGRSSMTLDAGIFRGDQLMTEGKMVYVHADPKTQEPSPIPDDFIQKVLAFEKVTPARA</sequence>